<feature type="domain" description="D-isomer specific 2-hydroxyacid dehydrogenase catalytic" evidence="5">
    <location>
        <begin position="6"/>
        <end position="332"/>
    </location>
</feature>
<dbReference type="PANTHER" id="PTHR43026:SF1">
    <property type="entry name" value="2-HYDROXYACID DEHYDROGENASE HOMOLOG 1-RELATED"/>
    <property type="match status" value="1"/>
</dbReference>
<keyword evidence="3" id="KW-0520">NAD</keyword>
<dbReference type="Pfam" id="PF00389">
    <property type="entry name" value="2-Hacid_dh"/>
    <property type="match status" value="1"/>
</dbReference>
<evidence type="ECO:0000256" key="4">
    <source>
        <dbReference type="RuleBase" id="RU003719"/>
    </source>
</evidence>
<reference evidence="8" key="1">
    <citation type="submission" date="2016-10" db="EMBL/GenBank/DDBJ databases">
        <authorList>
            <person name="Varghese N."/>
            <person name="Submissions S."/>
        </authorList>
    </citation>
    <scope>NUCLEOTIDE SEQUENCE [LARGE SCALE GENOMIC DNA]</scope>
    <source>
        <strain evidence="8">DSM 7481</strain>
    </source>
</reference>
<evidence type="ECO:0000313" key="8">
    <source>
        <dbReference type="Proteomes" id="UP000199517"/>
    </source>
</evidence>
<protein>
    <submittedName>
        <fullName evidence="7">D-lactate dehydrogenase</fullName>
    </submittedName>
</protein>
<gene>
    <name evidence="7" type="ORF">SAMN04489710_103312</name>
</gene>
<dbReference type="PROSITE" id="PS00671">
    <property type="entry name" value="D_2_HYDROXYACID_DH_3"/>
    <property type="match status" value="1"/>
</dbReference>
<dbReference type="GO" id="GO:0051287">
    <property type="term" value="F:NAD binding"/>
    <property type="evidence" value="ECO:0007669"/>
    <property type="project" value="InterPro"/>
</dbReference>
<dbReference type="PANTHER" id="PTHR43026">
    <property type="entry name" value="2-HYDROXYACID DEHYDROGENASE HOMOLOG 1-RELATED"/>
    <property type="match status" value="1"/>
</dbReference>
<dbReference type="AlphaFoldDB" id="A0A1I1TIL4"/>
<dbReference type="EMBL" id="FOMQ01000003">
    <property type="protein sequence ID" value="SFD56988.1"/>
    <property type="molecule type" value="Genomic_DNA"/>
</dbReference>
<dbReference type="InterPro" id="IPR036291">
    <property type="entry name" value="NAD(P)-bd_dom_sf"/>
</dbReference>
<keyword evidence="2 4" id="KW-0560">Oxidoreductase</keyword>
<evidence type="ECO:0000256" key="1">
    <source>
        <dbReference type="ARBA" id="ARBA00005854"/>
    </source>
</evidence>
<accession>A0A1I1TIL4</accession>
<dbReference type="Proteomes" id="UP000199517">
    <property type="component" value="Unassembled WGS sequence"/>
</dbReference>
<evidence type="ECO:0000259" key="5">
    <source>
        <dbReference type="Pfam" id="PF00389"/>
    </source>
</evidence>
<dbReference type="CDD" id="cd12183">
    <property type="entry name" value="LDH_like_2"/>
    <property type="match status" value="1"/>
</dbReference>
<evidence type="ECO:0000313" key="7">
    <source>
        <dbReference type="EMBL" id="SFD56988.1"/>
    </source>
</evidence>
<name>A0A1I1TIL4_9BURK</name>
<keyword evidence="8" id="KW-1185">Reference proteome</keyword>
<dbReference type="InterPro" id="IPR029753">
    <property type="entry name" value="D-isomer_DH_CS"/>
</dbReference>
<organism evidence="7 8">
    <name type="scientific">Paracidovorax konjaci</name>
    <dbReference type="NCBI Taxonomy" id="32040"/>
    <lineage>
        <taxon>Bacteria</taxon>
        <taxon>Pseudomonadati</taxon>
        <taxon>Pseudomonadota</taxon>
        <taxon>Betaproteobacteria</taxon>
        <taxon>Burkholderiales</taxon>
        <taxon>Comamonadaceae</taxon>
        <taxon>Paracidovorax</taxon>
    </lineage>
</organism>
<dbReference type="Pfam" id="PF02826">
    <property type="entry name" value="2-Hacid_dh_C"/>
    <property type="match status" value="1"/>
</dbReference>
<dbReference type="InterPro" id="IPR006140">
    <property type="entry name" value="D-isomer_DH_NAD-bd"/>
</dbReference>
<dbReference type="STRING" id="32040.SAMN04489710_103312"/>
<dbReference type="SUPFAM" id="SSF51735">
    <property type="entry name" value="NAD(P)-binding Rossmann-fold domains"/>
    <property type="match status" value="1"/>
</dbReference>
<dbReference type="SUPFAM" id="SSF52283">
    <property type="entry name" value="Formate/glycerate dehydrogenase catalytic domain-like"/>
    <property type="match status" value="1"/>
</dbReference>
<feature type="domain" description="D-isomer specific 2-hydroxyacid dehydrogenase NAD-binding" evidence="6">
    <location>
        <begin position="113"/>
        <end position="301"/>
    </location>
</feature>
<dbReference type="GO" id="GO:0008720">
    <property type="term" value="F:D-lactate dehydrogenase (NAD+) activity"/>
    <property type="evidence" value="ECO:0007669"/>
    <property type="project" value="TreeGrafter"/>
</dbReference>
<dbReference type="InterPro" id="IPR006139">
    <property type="entry name" value="D-isomer_2_OHA_DH_cat_dom"/>
</dbReference>
<comment type="similarity">
    <text evidence="1 4">Belongs to the D-isomer specific 2-hydroxyacid dehydrogenase family.</text>
</comment>
<evidence type="ECO:0000256" key="3">
    <source>
        <dbReference type="ARBA" id="ARBA00023027"/>
    </source>
</evidence>
<evidence type="ECO:0000259" key="6">
    <source>
        <dbReference type="Pfam" id="PF02826"/>
    </source>
</evidence>
<dbReference type="Gene3D" id="3.40.50.720">
    <property type="entry name" value="NAD(P)-binding Rossmann-like Domain"/>
    <property type="match status" value="2"/>
</dbReference>
<dbReference type="InterPro" id="IPR058205">
    <property type="entry name" value="D-LDH-like"/>
</dbReference>
<sequence>MPAMHVAIFSSKPYDHASLDAANAAHGFRLTYLDTRLTAQTALLARGAQAVCAFVNDVLDAPTLEQLAAQGVRLVALRCAGFNNVDLAAAGRLGIVVGRVPAYSPHAVAEHTLALILSLNRRIHRAHSRVREGKFALDGLLGFDLHGKTAGVVGTGRIGIEVVRILRGFGCEVLTLDPQPSAECVALGALAASGKAELLARSHIVTLHCPLTPATHHMIDSEAVSALRPGVMLVNTSRGALVDTRAVIEGLKAGRIGALGLDVYEEEADLFFEDLSGSAIQDDVFARLLTFPNVLVTGHQGFFTREALKAIAETTLANIAAFRQGGRPLYPVEAPPQG</sequence>
<proteinExistence type="inferred from homology"/>
<dbReference type="PROSITE" id="PS00670">
    <property type="entry name" value="D_2_HYDROXYACID_DH_2"/>
    <property type="match status" value="1"/>
</dbReference>
<evidence type="ECO:0000256" key="2">
    <source>
        <dbReference type="ARBA" id="ARBA00023002"/>
    </source>
</evidence>